<dbReference type="PANTHER" id="PTHR48090">
    <property type="entry name" value="UNDECAPRENYL-PHOSPHATE 4-DEOXY-4-FORMAMIDO-L-ARABINOSE TRANSFERASE-RELATED"/>
    <property type="match status" value="1"/>
</dbReference>
<accession>A0ABX6XSR5</accession>
<proteinExistence type="predicted"/>
<dbReference type="PANTHER" id="PTHR48090:SF7">
    <property type="entry name" value="RFBJ PROTEIN"/>
    <property type="match status" value="1"/>
</dbReference>
<dbReference type="InterPro" id="IPR050256">
    <property type="entry name" value="Glycosyltransferase_2"/>
</dbReference>
<name>A0ABX6XSR5_9GAMM</name>
<dbReference type="CDD" id="cd04179">
    <property type="entry name" value="DPM_DPG-synthase_like"/>
    <property type="match status" value="1"/>
</dbReference>
<dbReference type="Gene3D" id="3.90.550.10">
    <property type="entry name" value="Spore Coat Polysaccharide Biosynthesis Protein SpsA, Chain A"/>
    <property type="match status" value="1"/>
</dbReference>
<keyword evidence="3" id="KW-1185">Reference proteome</keyword>
<evidence type="ECO:0000313" key="3">
    <source>
        <dbReference type="Proteomes" id="UP000595058"/>
    </source>
</evidence>
<protein>
    <submittedName>
        <fullName evidence="2">Glycosyltransferase family 2 protein</fullName>
    </submittedName>
</protein>
<gene>
    <name evidence="2" type="ORF">I6G34_16820</name>
</gene>
<evidence type="ECO:0000259" key="1">
    <source>
        <dbReference type="Pfam" id="PF00535"/>
    </source>
</evidence>
<dbReference type="SUPFAM" id="SSF53448">
    <property type="entry name" value="Nucleotide-diphospho-sugar transferases"/>
    <property type="match status" value="1"/>
</dbReference>
<feature type="domain" description="Glycosyltransferase 2-like" evidence="1">
    <location>
        <begin position="8"/>
        <end position="117"/>
    </location>
</feature>
<dbReference type="Pfam" id="PF00535">
    <property type="entry name" value="Glycos_transf_2"/>
    <property type="match status" value="1"/>
</dbReference>
<dbReference type="EMBL" id="CP065720">
    <property type="protein sequence ID" value="QPT17060.1"/>
    <property type="molecule type" value="Genomic_DNA"/>
</dbReference>
<dbReference type="GeneID" id="75214993"/>
<reference evidence="2 3" key="1">
    <citation type="submission" date="2020-12" db="EMBL/GenBank/DDBJ databases">
        <title>FDA dAtabase for Regulatory Grade micrObial Sequences (FDA-ARGOS): Supporting development and validation of Infectious Disease Dx tests.</title>
        <authorList>
            <person name="Sproer C."/>
            <person name="Gronow S."/>
            <person name="Severitt S."/>
            <person name="Schroder I."/>
            <person name="Tallon L."/>
            <person name="Sadzewicz L."/>
            <person name="Zhao X."/>
            <person name="Boylan J."/>
            <person name="Ott S."/>
            <person name="Bowen H."/>
            <person name="Vavikolanu K."/>
            <person name="Mehta A."/>
            <person name="Aluvathingal J."/>
            <person name="Nadendla S."/>
            <person name="Lowell S."/>
            <person name="Myers T."/>
            <person name="Yan Y."/>
            <person name="Sichtig H."/>
        </authorList>
    </citation>
    <scope>NUCLEOTIDE SEQUENCE [LARGE SCALE GENOMIC DNA]</scope>
    <source>
        <strain evidence="2 3">FDAARGOS_877</strain>
    </source>
</reference>
<dbReference type="InterPro" id="IPR001173">
    <property type="entry name" value="Glyco_trans_2-like"/>
</dbReference>
<sequence length="219" mass="23609">MLNSDGVTVVVPAFNEAQRIGAVVAALTSRVDEVIVVDDGSCDDTAAIAEAAGARVLRQASNQGYIAALRHGIAAARAEVIVTIDADGEMPLERIDALVAPIREGVADMVQGHRQQIVRPSERFLTWLASLKGPVGDSGSGMRAIRSDLAKRLELKGACICGTLTLEVLANGGRVQEVPIFLKAVAKPRRIAWFHVRQLFYLIPWLVRSFKGQGMQDEK</sequence>
<dbReference type="Proteomes" id="UP000595058">
    <property type="component" value="Chromosome"/>
</dbReference>
<organism evidence="2 3">
    <name type="scientific">Stutzerimonas frequens</name>
    <dbReference type="NCBI Taxonomy" id="2968969"/>
    <lineage>
        <taxon>Bacteria</taxon>
        <taxon>Pseudomonadati</taxon>
        <taxon>Pseudomonadota</taxon>
        <taxon>Gammaproteobacteria</taxon>
        <taxon>Pseudomonadales</taxon>
        <taxon>Pseudomonadaceae</taxon>
        <taxon>Stutzerimonas</taxon>
    </lineage>
</organism>
<dbReference type="InterPro" id="IPR029044">
    <property type="entry name" value="Nucleotide-diphossugar_trans"/>
</dbReference>
<evidence type="ECO:0000313" key="2">
    <source>
        <dbReference type="EMBL" id="QPT17060.1"/>
    </source>
</evidence>
<dbReference type="RefSeq" id="WP_197932475.1">
    <property type="nucleotide sequence ID" value="NZ_CP065720.1"/>
</dbReference>